<sequence>MMQRGSVFKMEALLRNSSRISSVLTRGCLRPSCLLMRSTKITTSSLVRSQEDFWSKNSRLKRPMSPHLTVYKPQLTSMLSITHRGTGVAMTAVTVSFALAALALPGNFEHYLGLVKALEIPAWIIFSGKTVLAWPLCYHSFNGIRHLAWDLGYGFDIGMLYKSGWFVFFGSILAAAFLAYFL</sequence>
<keyword evidence="6" id="KW-0408">Iron</keyword>
<dbReference type="Proteomes" id="UP001249851">
    <property type="component" value="Unassembled WGS sequence"/>
</dbReference>
<dbReference type="InterPro" id="IPR000701">
    <property type="entry name" value="SuccDH_FuR_B_TM-su"/>
</dbReference>
<dbReference type="PROSITE" id="PS01001">
    <property type="entry name" value="SDH_CYT_2"/>
    <property type="match status" value="1"/>
</dbReference>
<feature type="transmembrane region" description="Helical" evidence="8">
    <location>
        <begin position="87"/>
        <end position="108"/>
    </location>
</feature>
<feature type="transmembrane region" description="Helical" evidence="8">
    <location>
        <begin position="159"/>
        <end position="181"/>
    </location>
</feature>
<dbReference type="GO" id="GO:0016020">
    <property type="term" value="C:membrane"/>
    <property type="evidence" value="ECO:0007669"/>
    <property type="project" value="UniProtKB-SubCell"/>
</dbReference>
<dbReference type="NCBIfam" id="TIGR02970">
    <property type="entry name" value="succ_dehyd_cytB"/>
    <property type="match status" value="1"/>
</dbReference>
<evidence type="ECO:0000256" key="5">
    <source>
        <dbReference type="ARBA" id="ARBA00022989"/>
    </source>
</evidence>
<dbReference type="InterPro" id="IPR018495">
    <property type="entry name" value="Succ_DH_cyt_bsu_CS"/>
</dbReference>
<keyword evidence="3 8" id="KW-0812">Transmembrane</keyword>
<name>A0AAD9V9S7_ACRCE</name>
<dbReference type="AlphaFoldDB" id="A0AAD9V9S7"/>
<feature type="transmembrane region" description="Helical" evidence="8">
    <location>
        <begin position="120"/>
        <end position="138"/>
    </location>
</feature>
<dbReference type="Gene3D" id="1.20.1300.10">
    <property type="entry name" value="Fumarate reductase/succinate dehydrogenase, transmembrane subunit"/>
    <property type="match status" value="1"/>
</dbReference>
<dbReference type="PROSITE" id="PS01000">
    <property type="entry name" value="SDH_CYT_1"/>
    <property type="match status" value="1"/>
</dbReference>
<evidence type="ECO:0000256" key="3">
    <source>
        <dbReference type="ARBA" id="ARBA00022692"/>
    </source>
</evidence>
<evidence type="ECO:0000256" key="4">
    <source>
        <dbReference type="ARBA" id="ARBA00022723"/>
    </source>
</evidence>
<comment type="caution">
    <text evidence="9">The sequence shown here is derived from an EMBL/GenBank/DDBJ whole genome shotgun (WGS) entry which is preliminary data.</text>
</comment>
<gene>
    <name evidence="9" type="ORF">P5673_009161</name>
</gene>
<evidence type="ECO:0000256" key="7">
    <source>
        <dbReference type="ARBA" id="ARBA00023136"/>
    </source>
</evidence>
<keyword evidence="2" id="KW-0349">Heme</keyword>
<dbReference type="CDD" id="cd03499">
    <property type="entry name" value="SQR_TypeC_SdhC"/>
    <property type="match status" value="1"/>
</dbReference>
<keyword evidence="5 8" id="KW-1133">Transmembrane helix</keyword>
<proteinExistence type="predicted"/>
<dbReference type="Pfam" id="PF01127">
    <property type="entry name" value="Sdh_cyt"/>
    <property type="match status" value="1"/>
</dbReference>
<evidence type="ECO:0000313" key="9">
    <source>
        <dbReference type="EMBL" id="KAK2566536.1"/>
    </source>
</evidence>
<keyword evidence="10" id="KW-1185">Reference proteome</keyword>
<reference evidence="9" key="2">
    <citation type="journal article" date="2023" name="Science">
        <title>Genomic signatures of disease resistance in endangered staghorn corals.</title>
        <authorList>
            <person name="Vollmer S.V."/>
            <person name="Selwyn J.D."/>
            <person name="Despard B.A."/>
            <person name="Roesel C.L."/>
        </authorList>
    </citation>
    <scope>NUCLEOTIDE SEQUENCE</scope>
    <source>
        <strain evidence="9">K2</strain>
    </source>
</reference>
<protein>
    <submittedName>
        <fullName evidence="9">Succinate dehydrogenase cytochrome b560 subunit</fullName>
    </submittedName>
</protein>
<dbReference type="GO" id="GO:0005739">
    <property type="term" value="C:mitochondrion"/>
    <property type="evidence" value="ECO:0007669"/>
    <property type="project" value="GOC"/>
</dbReference>
<dbReference type="InterPro" id="IPR034804">
    <property type="entry name" value="SQR/QFR_C/D"/>
</dbReference>
<keyword evidence="7 8" id="KW-0472">Membrane</keyword>
<dbReference type="EMBL" id="JARQWQ010000016">
    <property type="protein sequence ID" value="KAK2566536.1"/>
    <property type="molecule type" value="Genomic_DNA"/>
</dbReference>
<dbReference type="GO" id="GO:0009055">
    <property type="term" value="F:electron transfer activity"/>
    <property type="evidence" value="ECO:0007669"/>
    <property type="project" value="InterPro"/>
</dbReference>
<evidence type="ECO:0000256" key="6">
    <source>
        <dbReference type="ARBA" id="ARBA00023004"/>
    </source>
</evidence>
<dbReference type="GO" id="GO:0006099">
    <property type="term" value="P:tricarboxylic acid cycle"/>
    <property type="evidence" value="ECO:0007669"/>
    <property type="project" value="InterPro"/>
</dbReference>
<evidence type="ECO:0000256" key="2">
    <source>
        <dbReference type="ARBA" id="ARBA00022617"/>
    </source>
</evidence>
<dbReference type="GO" id="GO:0006121">
    <property type="term" value="P:mitochondrial electron transport, succinate to ubiquinone"/>
    <property type="evidence" value="ECO:0007669"/>
    <property type="project" value="TreeGrafter"/>
</dbReference>
<evidence type="ECO:0000256" key="1">
    <source>
        <dbReference type="ARBA" id="ARBA00004141"/>
    </source>
</evidence>
<evidence type="ECO:0000256" key="8">
    <source>
        <dbReference type="SAM" id="Phobius"/>
    </source>
</evidence>
<dbReference type="GO" id="GO:0046872">
    <property type="term" value="F:metal ion binding"/>
    <property type="evidence" value="ECO:0007669"/>
    <property type="project" value="UniProtKB-KW"/>
</dbReference>
<reference evidence="9" key="1">
    <citation type="journal article" date="2023" name="G3 (Bethesda)">
        <title>Whole genome assembly and annotation of the endangered Caribbean coral Acropora cervicornis.</title>
        <authorList>
            <person name="Selwyn J.D."/>
            <person name="Vollmer S.V."/>
        </authorList>
    </citation>
    <scope>NUCLEOTIDE SEQUENCE</scope>
    <source>
        <strain evidence="9">K2</strain>
    </source>
</reference>
<dbReference type="PANTHER" id="PTHR10978:SF5">
    <property type="entry name" value="SUCCINATE DEHYDROGENASE CYTOCHROME B560 SUBUNIT, MITOCHONDRIAL"/>
    <property type="match status" value="1"/>
</dbReference>
<keyword evidence="4" id="KW-0479">Metal-binding</keyword>
<accession>A0AAD9V9S7</accession>
<evidence type="ECO:0000313" key="10">
    <source>
        <dbReference type="Proteomes" id="UP001249851"/>
    </source>
</evidence>
<dbReference type="PANTHER" id="PTHR10978">
    <property type="entry name" value="SUCCINATE DEHYDROGENASE CYTOCHROME B560 SUBUNIT"/>
    <property type="match status" value="1"/>
</dbReference>
<dbReference type="SUPFAM" id="SSF81343">
    <property type="entry name" value="Fumarate reductase respiratory complex transmembrane subunits"/>
    <property type="match status" value="1"/>
</dbReference>
<organism evidence="9 10">
    <name type="scientific">Acropora cervicornis</name>
    <name type="common">Staghorn coral</name>
    <dbReference type="NCBI Taxonomy" id="6130"/>
    <lineage>
        <taxon>Eukaryota</taxon>
        <taxon>Metazoa</taxon>
        <taxon>Cnidaria</taxon>
        <taxon>Anthozoa</taxon>
        <taxon>Hexacorallia</taxon>
        <taxon>Scleractinia</taxon>
        <taxon>Astrocoeniina</taxon>
        <taxon>Acroporidae</taxon>
        <taxon>Acropora</taxon>
    </lineage>
</organism>
<dbReference type="FunFam" id="1.20.1300.10:FF:000011">
    <property type="entry name" value="Succinate dehydrogenase cytochrome b560 subunit"/>
    <property type="match status" value="1"/>
</dbReference>
<comment type="subcellular location">
    <subcellularLocation>
        <location evidence="1">Membrane</location>
        <topology evidence="1">Multi-pass membrane protein</topology>
    </subcellularLocation>
</comment>
<dbReference type="InterPro" id="IPR014314">
    <property type="entry name" value="Succ_DH_cytb556"/>
</dbReference>